<keyword evidence="2" id="KW-1015">Disulfide bond</keyword>
<reference evidence="5" key="1">
    <citation type="journal article" date="2023" name="G3 (Bethesda)">
        <title>A reference genome for the long-term kleptoplast-retaining sea slug Elysia crispata morphotype clarki.</title>
        <authorList>
            <person name="Eastman K.E."/>
            <person name="Pendleton A.L."/>
            <person name="Shaikh M.A."/>
            <person name="Suttiyut T."/>
            <person name="Ogas R."/>
            <person name="Tomko P."/>
            <person name="Gavelis G."/>
            <person name="Widhalm J.R."/>
            <person name="Wisecaver J.H."/>
        </authorList>
    </citation>
    <scope>NUCLEOTIDE SEQUENCE</scope>
    <source>
        <strain evidence="5">ECLA1</strain>
    </source>
</reference>
<comment type="caution">
    <text evidence="5">The sequence shown here is derived from an EMBL/GenBank/DDBJ whole genome shotgun (WGS) entry which is preliminary data.</text>
</comment>
<dbReference type="Gene3D" id="2.60.120.290">
    <property type="entry name" value="Spermadhesin, CUB domain"/>
    <property type="match status" value="4"/>
</dbReference>
<dbReference type="SUPFAM" id="SSF49854">
    <property type="entry name" value="Spermadhesin, CUB domain"/>
    <property type="match status" value="4"/>
</dbReference>
<dbReference type="Pfam" id="PF00431">
    <property type="entry name" value="CUB"/>
    <property type="match status" value="2"/>
</dbReference>
<proteinExistence type="predicted"/>
<dbReference type="InterPro" id="IPR035914">
    <property type="entry name" value="Sperma_CUB_dom_sf"/>
</dbReference>
<organism evidence="5 6">
    <name type="scientific">Elysia crispata</name>
    <name type="common">lettuce slug</name>
    <dbReference type="NCBI Taxonomy" id="231223"/>
    <lineage>
        <taxon>Eukaryota</taxon>
        <taxon>Metazoa</taxon>
        <taxon>Spiralia</taxon>
        <taxon>Lophotrochozoa</taxon>
        <taxon>Mollusca</taxon>
        <taxon>Gastropoda</taxon>
        <taxon>Heterobranchia</taxon>
        <taxon>Euthyneura</taxon>
        <taxon>Panpulmonata</taxon>
        <taxon>Sacoglossa</taxon>
        <taxon>Placobranchoidea</taxon>
        <taxon>Plakobranchidae</taxon>
        <taxon>Elysia</taxon>
    </lineage>
</organism>
<evidence type="ECO:0000313" key="6">
    <source>
        <dbReference type="Proteomes" id="UP001283361"/>
    </source>
</evidence>
<feature type="domain" description="CUB" evidence="4">
    <location>
        <begin position="1"/>
        <end position="109"/>
    </location>
</feature>
<keyword evidence="6" id="KW-1185">Reference proteome</keyword>
<dbReference type="InterPro" id="IPR000859">
    <property type="entry name" value="CUB_dom"/>
</dbReference>
<evidence type="ECO:0000256" key="2">
    <source>
        <dbReference type="ARBA" id="ARBA00023157"/>
    </source>
</evidence>
<feature type="domain" description="CUB" evidence="4">
    <location>
        <begin position="486"/>
        <end position="590"/>
    </location>
</feature>
<keyword evidence="1" id="KW-0677">Repeat</keyword>
<dbReference type="Proteomes" id="UP001283361">
    <property type="component" value="Unassembled WGS sequence"/>
</dbReference>
<gene>
    <name evidence="5" type="ORF">RRG08_041571</name>
</gene>
<accession>A0AAE1DMA5</accession>
<dbReference type="PROSITE" id="PS01180">
    <property type="entry name" value="CUB"/>
    <property type="match status" value="3"/>
</dbReference>
<dbReference type="AlphaFoldDB" id="A0AAE1DMA5"/>
<evidence type="ECO:0000256" key="3">
    <source>
        <dbReference type="PROSITE-ProRule" id="PRU00059"/>
    </source>
</evidence>
<name>A0AAE1DMA5_9GAST</name>
<evidence type="ECO:0000256" key="1">
    <source>
        <dbReference type="ARBA" id="ARBA00022737"/>
    </source>
</evidence>
<dbReference type="CDD" id="cd00041">
    <property type="entry name" value="CUB"/>
    <property type="match status" value="1"/>
</dbReference>
<evidence type="ECO:0000259" key="4">
    <source>
        <dbReference type="PROSITE" id="PS01180"/>
    </source>
</evidence>
<comment type="caution">
    <text evidence="3">Lacks conserved residue(s) required for the propagation of feature annotation.</text>
</comment>
<protein>
    <recommendedName>
        <fullName evidence="4">CUB domain-containing protein</fullName>
    </recommendedName>
</protein>
<dbReference type="EMBL" id="JAWDGP010003268">
    <property type="protein sequence ID" value="KAK3775859.1"/>
    <property type="molecule type" value="Genomic_DNA"/>
</dbReference>
<dbReference type="SMART" id="SM00042">
    <property type="entry name" value="CUB"/>
    <property type="match status" value="3"/>
</dbReference>
<sequence length="639" mass="71039">MTQSIRSPGYPEIYEANDECTYIISTDLPSEEYVLQISTVKFELDDHQKDCNTDYLEIYEGDMASGTLVKKWCADSEYVYKSRSNTVTLHFKSDGEYNGKGFIIFYSVVEYASVKCMEKAGDPIMIGQNPLYESFQGSLQKSRCEWAIQSNDPERKLIFEIFKASKISCQDAVFNFYEGNSADNHVSYQYCSTLNPFSKIYLTSDKAMLTFEPTEGAQFDENDDLILRISTRSLTYLCSSTNHALLEVEKDPVVFPLPYVVDGSGNACPVTLVTRDPDNQYLRVDVMGTSKGEATCDSDLIDVMVSRRKKKVDKDCNEATSTPVYRQTSLDSLDIISKSDSLVYLRASTVPKICSGIVNKREAFEDVVVKEHVPSKDGYPNLAHCRYLITADKLGDIVSLNITWKKSQNETDLPSAPGDFIKIYDGEDDESAVLFSSLDKPESLEDKIVTVVSTQKDMLLVLDSDARITGNALHIAYFALTGGNYCPSRKQKIMLDRQAQYIMSPNYPDALPLRQTCLYHLVAENPEDKIVVEVVEVNMTSKCDSLLTLYDGDVTSSSAKTTLGQVCGNDKPKFKHDKDITLLATSGDTLNPGGWKIKVYTQAKSSVQTSPKDSSSRPSPALILLIPLAVIIASVSGVI</sequence>
<dbReference type="PANTHER" id="PTHR24251">
    <property type="entry name" value="OVOCHYMASE-RELATED"/>
    <property type="match status" value="1"/>
</dbReference>
<evidence type="ECO:0000313" key="5">
    <source>
        <dbReference type="EMBL" id="KAK3775859.1"/>
    </source>
</evidence>
<feature type="domain" description="CUB" evidence="4">
    <location>
        <begin position="354"/>
        <end position="480"/>
    </location>
</feature>